<keyword evidence="4" id="KW-1185">Reference proteome</keyword>
<dbReference type="InterPro" id="IPR016140">
    <property type="entry name" value="Bifunc_inhib/LTP/seed_store"/>
</dbReference>
<comment type="caution">
    <text evidence="3">The sequence shown here is derived from an EMBL/GenBank/DDBJ whole genome shotgun (WGS) entry which is preliminary data.</text>
</comment>
<accession>A0AAN7JNR9</accession>
<dbReference type="GO" id="GO:0005504">
    <property type="term" value="F:fatty acid binding"/>
    <property type="evidence" value="ECO:0007669"/>
    <property type="project" value="InterPro"/>
</dbReference>
<feature type="domain" description="Bifunctional inhibitor/plant lipid transfer protein/seed storage helical" evidence="2">
    <location>
        <begin position="34"/>
        <end position="106"/>
    </location>
</feature>
<evidence type="ECO:0000256" key="1">
    <source>
        <dbReference type="SAM" id="SignalP"/>
    </source>
</evidence>
<feature type="signal peptide" evidence="1">
    <location>
        <begin position="1"/>
        <end position="19"/>
    </location>
</feature>
<dbReference type="Gene3D" id="1.10.110.10">
    <property type="entry name" value="Plant lipid-transfer and hydrophobic proteins"/>
    <property type="match status" value="1"/>
</dbReference>
<dbReference type="Pfam" id="PF14368">
    <property type="entry name" value="LTP_2"/>
    <property type="match status" value="1"/>
</dbReference>
<gene>
    <name evidence="3" type="ORF">SAY87_004346</name>
</gene>
<dbReference type="SMART" id="SM00499">
    <property type="entry name" value="AAI"/>
    <property type="match status" value="1"/>
</dbReference>
<dbReference type="PANTHER" id="PTHR33122:SF60">
    <property type="entry name" value="LIPID-TRANSFER PROTEIN DIR1-RELATED"/>
    <property type="match status" value="1"/>
</dbReference>
<evidence type="ECO:0000259" key="2">
    <source>
        <dbReference type="SMART" id="SM00499"/>
    </source>
</evidence>
<protein>
    <recommendedName>
        <fullName evidence="2">Bifunctional inhibitor/plant lipid transfer protein/seed storage helical domain-containing protein</fullName>
    </recommendedName>
</protein>
<sequence length="112" mass="11048">MAVKLAVLVMVVVVAAVEATSRGTSAGGGGASLCKMNEDGLLACKPSVTKPNPADPTAACCKALSGADLTCLCSYKNSMVLPALGIDPDLAMGLPVKCGLPVPAGCSGMKQP</sequence>
<name>A0AAN7JNR9_9MYRT</name>
<dbReference type="InterPro" id="IPR039265">
    <property type="entry name" value="DIR1-like"/>
</dbReference>
<organism evidence="3 4">
    <name type="scientific">Trapa incisa</name>
    <dbReference type="NCBI Taxonomy" id="236973"/>
    <lineage>
        <taxon>Eukaryota</taxon>
        <taxon>Viridiplantae</taxon>
        <taxon>Streptophyta</taxon>
        <taxon>Embryophyta</taxon>
        <taxon>Tracheophyta</taxon>
        <taxon>Spermatophyta</taxon>
        <taxon>Magnoliopsida</taxon>
        <taxon>eudicotyledons</taxon>
        <taxon>Gunneridae</taxon>
        <taxon>Pentapetalae</taxon>
        <taxon>rosids</taxon>
        <taxon>malvids</taxon>
        <taxon>Myrtales</taxon>
        <taxon>Lythraceae</taxon>
        <taxon>Trapa</taxon>
    </lineage>
</organism>
<dbReference type="SUPFAM" id="SSF47699">
    <property type="entry name" value="Bifunctional inhibitor/lipid-transfer protein/seed storage 2S albumin"/>
    <property type="match status" value="1"/>
</dbReference>
<proteinExistence type="predicted"/>
<dbReference type="AlphaFoldDB" id="A0AAN7JNR9"/>
<feature type="chain" id="PRO_5043054767" description="Bifunctional inhibitor/plant lipid transfer protein/seed storage helical domain-containing protein" evidence="1">
    <location>
        <begin position="20"/>
        <end position="112"/>
    </location>
</feature>
<dbReference type="Proteomes" id="UP001345219">
    <property type="component" value="Chromosome 4"/>
</dbReference>
<evidence type="ECO:0000313" key="3">
    <source>
        <dbReference type="EMBL" id="KAK4750864.1"/>
    </source>
</evidence>
<reference evidence="3 4" key="1">
    <citation type="journal article" date="2023" name="Hortic Res">
        <title>Pangenome of water caltrop reveals structural variations and asymmetric subgenome divergence after allopolyploidization.</title>
        <authorList>
            <person name="Zhang X."/>
            <person name="Chen Y."/>
            <person name="Wang L."/>
            <person name="Yuan Y."/>
            <person name="Fang M."/>
            <person name="Shi L."/>
            <person name="Lu R."/>
            <person name="Comes H.P."/>
            <person name="Ma Y."/>
            <person name="Chen Y."/>
            <person name="Huang G."/>
            <person name="Zhou Y."/>
            <person name="Zheng Z."/>
            <person name="Qiu Y."/>
        </authorList>
    </citation>
    <scope>NUCLEOTIDE SEQUENCE [LARGE SCALE GENOMIC DNA]</scope>
    <source>
        <tissue evidence="3">Roots</tissue>
    </source>
</reference>
<dbReference type="EMBL" id="JAXIOK010000017">
    <property type="protein sequence ID" value="KAK4750864.1"/>
    <property type="molecule type" value="Genomic_DNA"/>
</dbReference>
<evidence type="ECO:0000313" key="4">
    <source>
        <dbReference type="Proteomes" id="UP001345219"/>
    </source>
</evidence>
<dbReference type="InterPro" id="IPR044741">
    <property type="entry name" value="NsLTP-like"/>
</dbReference>
<dbReference type="GO" id="GO:0009627">
    <property type="term" value="P:systemic acquired resistance"/>
    <property type="evidence" value="ECO:0007669"/>
    <property type="project" value="InterPro"/>
</dbReference>
<dbReference type="PANTHER" id="PTHR33122">
    <property type="entry name" value="LIPID BINDING PROTEIN-RELATED"/>
    <property type="match status" value="1"/>
</dbReference>
<keyword evidence="1" id="KW-0732">Signal</keyword>
<dbReference type="InterPro" id="IPR036312">
    <property type="entry name" value="Bifun_inhib/LTP/seed_sf"/>
</dbReference>
<dbReference type="CDD" id="cd04660">
    <property type="entry name" value="nsLTP_like"/>
    <property type="match status" value="1"/>
</dbReference>